<comment type="caution">
    <text evidence="6">The sequence shown here is derived from an EMBL/GenBank/DDBJ whole genome shotgun (WGS) entry which is preliminary data.</text>
</comment>
<protein>
    <submittedName>
        <fullName evidence="6">Putative mitochondrial carrier</fullName>
    </submittedName>
</protein>
<proteinExistence type="inferred from homology"/>
<evidence type="ECO:0000256" key="2">
    <source>
        <dbReference type="ARBA" id="ARBA00022692"/>
    </source>
</evidence>
<feature type="repeat" description="Solcar" evidence="4">
    <location>
        <begin position="132"/>
        <end position="213"/>
    </location>
</feature>
<dbReference type="AlphaFoldDB" id="A0A2V3IPL1"/>
<evidence type="ECO:0000313" key="6">
    <source>
        <dbReference type="EMBL" id="PXF44004.1"/>
    </source>
</evidence>
<keyword evidence="3 4" id="KW-0472">Membrane</keyword>
<dbReference type="PANTHER" id="PTHR46974">
    <property type="entry name" value="MITOCHONDRIAL GTP/GDP CARRIER PROTEIN 1"/>
    <property type="match status" value="1"/>
</dbReference>
<sequence>MSPPHRSGRDDRSVPTARVAGSAFAGVVELFGFHPVDTVAKRLMNSPDTIRTRGVSTAVAMEGYSRIIFRDAHGAGALKKYTSLFPGLSFAAGYKILQRVYKFGGQPFVREAMEKRFGSRVEKVVGGDKGKTKMWLHAMSGAVVGVGEVALLPLDVLKIKSQNNPEALKGRGLLTILREERLSGLYRGAGWTAARNAPGSFALFGASAFVKERVFGLKNFNDASFSQNFVASAAGGIASITVASPLDVVKTRLQTRDFGSGESGYKILQDLLKKEGPSALFKGLVPKILVVGPKLVFSFTIAQHMISVLEQSMNGRKP</sequence>
<dbReference type="PANTHER" id="PTHR46974:SF1">
    <property type="entry name" value="MITOCHONDRIAL GTP_GDP CARRIER PROTEIN 1"/>
    <property type="match status" value="1"/>
</dbReference>
<dbReference type="GO" id="GO:0001409">
    <property type="term" value="F:guanine nucleotide transmembrane transporter activity"/>
    <property type="evidence" value="ECO:0007669"/>
    <property type="project" value="TreeGrafter"/>
</dbReference>
<dbReference type="InterPro" id="IPR018108">
    <property type="entry name" value="MCP_transmembrane"/>
</dbReference>
<comment type="subcellular location">
    <subcellularLocation>
        <location evidence="1">Membrane</location>
        <topology evidence="1">Multi-pass membrane protein</topology>
    </subcellularLocation>
</comment>
<evidence type="ECO:0000256" key="3">
    <source>
        <dbReference type="ARBA" id="ARBA00023136"/>
    </source>
</evidence>
<evidence type="ECO:0000256" key="1">
    <source>
        <dbReference type="ARBA" id="ARBA00004141"/>
    </source>
</evidence>
<organism evidence="6 7">
    <name type="scientific">Gracilariopsis chorda</name>
    <dbReference type="NCBI Taxonomy" id="448386"/>
    <lineage>
        <taxon>Eukaryota</taxon>
        <taxon>Rhodophyta</taxon>
        <taxon>Florideophyceae</taxon>
        <taxon>Rhodymeniophycidae</taxon>
        <taxon>Gracilariales</taxon>
        <taxon>Gracilariaceae</taxon>
        <taxon>Gracilariopsis</taxon>
    </lineage>
</organism>
<dbReference type="SUPFAM" id="SSF103506">
    <property type="entry name" value="Mitochondrial carrier"/>
    <property type="match status" value="1"/>
</dbReference>
<dbReference type="Pfam" id="PF00153">
    <property type="entry name" value="Mito_carr"/>
    <property type="match status" value="2"/>
</dbReference>
<evidence type="ECO:0000313" key="7">
    <source>
        <dbReference type="Proteomes" id="UP000247409"/>
    </source>
</evidence>
<dbReference type="Gene3D" id="1.50.40.10">
    <property type="entry name" value="Mitochondrial carrier domain"/>
    <property type="match status" value="1"/>
</dbReference>
<gene>
    <name evidence="6" type="ORF">BWQ96_06237</name>
</gene>
<keyword evidence="5" id="KW-0813">Transport</keyword>
<keyword evidence="2 4" id="KW-0812">Transmembrane</keyword>
<dbReference type="GO" id="GO:0005739">
    <property type="term" value="C:mitochondrion"/>
    <property type="evidence" value="ECO:0007669"/>
    <property type="project" value="TreeGrafter"/>
</dbReference>
<keyword evidence="7" id="KW-1185">Reference proteome</keyword>
<dbReference type="InterPro" id="IPR023395">
    <property type="entry name" value="MCP_dom_sf"/>
</dbReference>
<comment type="similarity">
    <text evidence="5">Belongs to the mitochondrial carrier (TC 2.A.29) family.</text>
</comment>
<accession>A0A2V3IPL1</accession>
<evidence type="ECO:0000256" key="4">
    <source>
        <dbReference type="PROSITE-ProRule" id="PRU00282"/>
    </source>
</evidence>
<reference evidence="6 7" key="1">
    <citation type="journal article" date="2018" name="Mol. Biol. Evol.">
        <title>Analysis of the draft genome of the red seaweed Gracilariopsis chorda provides insights into genome size evolution in Rhodophyta.</title>
        <authorList>
            <person name="Lee J."/>
            <person name="Yang E.C."/>
            <person name="Graf L."/>
            <person name="Yang J.H."/>
            <person name="Qiu H."/>
            <person name="Zel Zion U."/>
            <person name="Chan C.X."/>
            <person name="Stephens T.G."/>
            <person name="Weber A.P.M."/>
            <person name="Boo G.H."/>
            <person name="Boo S.M."/>
            <person name="Kim K.M."/>
            <person name="Shin Y."/>
            <person name="Jung M."/>
            <person name="Lee S.J."/>
            <person name="Yim H.S."/>
            <person name="Lee J.H."/>
            <person name="Bhattacharya D."/>
            <person name="Yoon H.S."/>
        </authorList>
    </citation>
    <scope>NUCLEOTIDE SEQUENCE [LARGE SCALE GENOMIC DNA]</scope>
    <source>
        <strain evidence="6 7">SKKU-2015</strain>
        <tissue evidence="6">Whole body</tissue>
    </source>
</reference>
<dbReference type="InterPro" id="IPR053042">
    <property type="entry name" value="Mito_GTP/GDP_Carrier"/>
</dbReference>
<dbReference type="Proteomes" id="UP000247409">
    <property type="component" value="Unassembled WGS sequence"/>
</dbReference>
<dbReference type="PROSITE" id="PS50920">
    <property type="entry name" value="SOLCAR"/>
    <property type="match status" value="2"/>
</dbReference>
<dbReference type="OrthoDB" id="409947at2759"/>
<dbReference type="EMBL" id="NBIV01000104">
    <property type="protein sequence ID" value="PXF44004.1"/>
    <property type="molecule type" value="Genomic_DNA"/>
</dbReference>
<name>A0A2V3IPL1_9FLOR</name>
<evidence type="ECO:0000256" key="5">
    <source>
        <dbReference type="RuleBase" id="RU000488"/>
    </source>
</evidence>
<dbReference type="GO" id="GO:0016020">
    <property type="term" value="C:membrane"/>
    <property type="evidence" value="ECO:0007669"/>
    <property type="project" value="UniProtKB-SubCell"/>
</dbReference>
<feature type="repeat" description="Solcar" evidence="4">
    <location>
        <begin position="223"/>
        <end position="308"/>
    </location>
</feature>